<reference evidence="2" key="3">
    <citation type="submission" date="2020-05" db="UniProtKB">
        <authorList>
            <consortium name="EnsemblMetazoa"/>
        </authorList>
    </citation>
    <scope>IDENTIFICATION</scope>
    <source>
        <strain evidence="2">USDA</strain>
    </source>
</reference>
<protein>
    <submittedName>
        <fullName evidence="1 2">Uncharacterized protein</fullName>
    </submittedName>
</protein>
<dbReference type="EnsemblMetazoa" id="PHUM173530-RA">
    <property type="protein sequence ID" value="PHUM173530-PA"/>
    <property type="gene ID" value="PHUM173530"/>
</dbReference>
<dbReference type="GeneID" id="8236749"/>
<dbReference type="InParanoid" id="E0VG50"/>
<evidence type="ECO:0000313" key="3">
    <source>
        <dbReference type="Proteomes" id="UP000009046"/>
    </source>
</evidence>
<keyword evidence="3" id="KW-1185">Reference proteome</keyword>
<accession>E0VG50</accession>
<reference evidence="1" key="1">
    <citation type="submission" date="2007-04" db="EMBL/GenBank/DDBJ databases">
        <title>Annotation of Pediculus humanus corporis strain USDA.</title>
        <authorList>
            <person name="Kirkness E."/>
            <person name="Hannick L."/>
            <person name="Hass B."/>
            <person name="Bruggner R."/>
            <person name="Lawson D."/>
            <person name="Bidwell S."/>
            <person name="Joardar V."/>
            <person name="Caler E."/>
            <person name="Walenz B."/>
            <person name="Inman J."/>
            <person name="Schobel S."/>
            <person name="Galinsky K."/>
            <person name="Amedeo P."/>
            <person name="Strausberg R."/>
        </authorList>
    </citation>
    <scope>NUCLEOTIDE SEQUENCE</scope>
    <source>
        <strain evidence="1">USDA</strain>
    </source>
</reference>
<evidence type="ECO:0000313" key="2">
    <source>
        <dbReference type="EnsemblMetazoa" id="PHUM173530-PA"/>
    </source>
</evidence>
<dbReference type="CTD" id="8236749"/>
<dbReference type="RefSeq" id="XP_002425094.1">
    <property type="nucleotide sequence ID" value="XM_002425049.1"/>
</dbReference>
<name>E0VG50_PEDHC</name>
<dbReference type="VEuPathDB" id="VectorBase:PHUM173530"/>
<dbReference type="Proteomes" id="UP000009046">
    <property type="component" value="Unassembled WGS sequence"/>
</dbReference>
<gene>
    <name evidence="2" type="primary">8236749</name>
    <name evidence="1" type="ORF">Phum_PHUM173530</name>
</gene>
<dbReference type="EMBL" id="AAZO01002012">
    <property type="status" value="NOT_ANNOTATED_CDS"/>
    <property type="molecule type" value="Genomic_DNA"/>
</dbReference>
<dbReference type="HOGENOM" id="CLU_1257404_0_0_1"/>
<dbReference type="EMBL" id="DS235131">
    <property type="protein sequence ID" value="EEB12356.1"/>
    <property type="molecule type" value="Genomic_DNA"/>
</dbReference>
<proteinExistence type="predicted"/>
<reference evidence="1" key="2">
    <citation type="submission" date="2007-04" db="EMBL/GenBank/DDBJ databases">
        <title>The genome of the human body louse.</title>
        <authorList>
            <consortium name="The Human Body Louse Genome Consortium"/>
            <person name="Kirkness E."/>
            <person name="Walenz B."/>
            <person name="Hass B."/>
            <person name="Bruggner R."/>
            <person name="Strausberg R."/>
        </authorList>
    </citation>
    <scope>NUCLEOTIDE SEQUENCE</scope>
    <source>
        <strain evidence="1">USDA</strain>
    </source>
</reference>
<sequence length="220" mass="25558">MSTTDQMKNIRKKIFQSVESETLKTENRIEKNFLRIDNLEKENDEAMKFLQAFLEKTERRKKITNKIHGVNKHRKDNNNLLLASSSVSDSSIYSSNIYNKTDIVKNIKSNEILNIISRSSIETIKSENLSVKVKEFKKIGENSLYISWTKPCGSLSDFVEGYEIIINGIINQKVRNSRRTRAILYSIDLSKKVDLKLNALLDNEEKIQIANIIYYDDWSQ</sequence>
<dbReference type="AlphaFoldDB" id="E0VG50"/>
<dbReference type="KEGG" id="phu:Phum_PHUM173530"/>
<evidence type="ECO:0000313" key="1">
    <source>
        <dbReference type="EMBL" id="EEB12356.1"/>
    </source>
</evidence>
<organism>
    <name type="scientific">Pediculus humanus subsp. corporis</name>
    <name type="common">Body louse</name>
    <dbReference type="NCBI Taxonomy" id="121224"/>
    <lineage>
        <taxon>Eukaryota</taxon>
        <taxon>Metazoa</taxon>
        <taxon>Ecdysozoa</taxon>
        <taxon>Arthropoda</taxon>
        <taxon>Hexapoda</taxon>
        <taxon>Insecta</taxon>
        <taxon>Pterygota</taxon>
        <taxon>Neoptera</taxon>
        <taxon>Paraneoptera</taxon>
        <taxon>Psocodea</taxon>
        <taxon>Troctomorpha</taxon>
        <taxon>Phthiraptera</taxon>
        <taxon>Anoplura</taxon>
        <taxon>Pediculidae</taxon>
        <taxon>Pediculus</taxon>
    </lineage>
</organism>